<dbReference type="InterPro" id="IPR016135">
    <property type="entry name" value="UBQ-conjugating_enzyme/RWD"/>
</dbReference>
<accession>A3GFP8</accession>
<dbReference type="Gene3D" id="6.10.140.820">
    <property type="match status" value="1"/>
</dbReference>
<dbReference type="AlphaFoldDB" id="A3GFP8"/>
<protein>
    <submittedName>
        <fullName evidence="9">Putative ubiquitin receptor implicated in vacuolar targeting of plasma membrane proteins</fullName>
    </submittedName>
</protein>
<dbReference type="GO" id="GO:0000813">
    <property type="term" value="C:ESCRT I complex"/>
    <property type="evidence" value="ECO:0007669"/>
    <property type="project" value="TreeGrafter"/>
</dbReference>
<dbReference type="GO" id="GO:0072666">
    <property type="term" value="P:establishment of protein localization to vacuole"/>
    <property type="evidence" value="ECO:0007669"/>
    <property type="project" value="UniProtKB-ARBA"/>
</dbReference>
<keyword evidence="3" id="KW-0813">Transport</keyword>
<dbReference type="SUPFAM" id="SSF54495">
    <property type="entry name" value="UBC-like"/>
    <property type="match status" value="1"/>
</dbReference>
<evidence type="ECO:0000256" key="2">
    <source>
        <dbReference type="ARBA" id="ARBA00009594"/>
    </source>
</evidence>
<dbReference type="EMBL" id="AAVQ01000001">
    <property type="protein sequence ID" value="EAZ63793.2"/>
    <property type="molecule type" value="Genomic_DNA"/>
</dbReference>
<dbReference type="PANTHER" id="PTHR23306">
    <property type="entry name" value="TUMOR SUSCEPTIBILITY GENE 101 PROTEIN-RELATED"/>
    <property type="match status" value="1"/>
</dbReference>
<keyword evidence="6" id="KW-0175">Coiled coil</keyword>
<evidence type="ECO:0000313" key="10">
    <source>
        <dbReference type="Proteomes" id="UP000002258"/>
    </source>
</evidence>
<proteinExistence type="inferred from homology"/>
<keyword evidence="10" id="KW-1185">Reference proteome</keyword>
<evidence type="ECO:0000259" key="8">
    <source>
        <dbReference type="PROSITE" id="PS51322"/>
    </source>
</evidence>
<dbReference type="InterPro" id="IPR037202">
    <property type="entry name" value="ESCRT_assembly_dom"/>
</dbReference>
<dbReference type="RefSeq" id="XP_001387816.2">
    <property type="nucleotide sequence ID" value="XM_001387779.1"/>
</dbReference>
<dbReference type="HOGENOM" id="CLU_043965_0_0_1"/>
<feature type="compositionally biased region" description="Polar residues" evidence="7">
    <location>
        <begin position="306"/>
        <end position="318"/>
    </location>
</feature>
<dbReference type="InterPro" id="IPR017916">
    <property type="entry name" value="SB_dom"/>
</dbReference>
<evidence type="ECO:0000313" key="9">
    <source>
        <dbReference type="EMBL" id="EAZ63793.2"/>
    </source>
</evidence>
<dbReference type="OrthoDB" id="306304at2759"/>
<feature type="compositionally biased region" description="Polar residues" evidence="7">
    <location>
        <begin position="227"/>
        <end position="254"/>
    </location>
</feature>
<feature type="compositionally biased region" description="Low complexity" evidence="7">
    <location>
        <begin position="205"/>
        <end position="219"/>
    </location>
</feature>
<dbReference type="InterPro" id="IPR008883">
    <property type="entry name" value="UEV_N"/>
</dbReference>
<dbReference type="Pfam" id="PF05743">
    <property type="entry name" value="UEV"/>
    <property type="match status" value="1"/>
</dbReference>
<dbReference type="Pfam" id="PF09454">
    <property type="entry name" value="Vps23_core"/>
    <property type="match status" value="1"/>
</dbReference>
<comment type="similarity">
    <text evidence="2">Belongs to the ubiquitin-conjugating enzyme family. UEV subfamily.</text>
</comment>
<dbReference type="STRING" id="322104.A3GFP8"/>
<keyword evidence="9" id="KW-0675">Receptor</keyword>
<dbReference type="GO" id="GO:0006886">
    <property type="term" value="P:intracellular protein transport"/>
    <property type="evidence" value="ECO:0007669"/>
    <property type="project" value="UniProtKB-ARBA"/>
</dbReference>
<dbReference type="InParanoid" id="A3GFP8"/>
<dbReference type="OMA" id="RFYHPYL"/>
<evidence type="ECO:0000256" key="7">
    <source>
        <dbReference type="SAM" id="MobiDB-lite"/>
    </source>
</evidence>
<reference evidence="9 10" key="1">
    <citation type="journal article" date="2007" name="Nat. Biotechnol.">
        <title>Genome sequence of the lignocellulose-bioconverting and xylose-fermenting yeast Pichia stipitis.</title>
        <authorList>
            <person name="Jeffries T.W."/>
            <person name="Grigoriev I.V."/>
            <person name="Grimwood J."/>
            <person name="Laplaza J.M."/>
            <person name="Aerts A."/>
            <person name="Salamov A."/>
            <person name="Schmutz J."/>
            <person name="Lindquist E."/>
            <person name="Dehal P."/>
            <person name="Shapiro H."/>
            <person name="Jin Y.S."/>
            <person name="Passoth V."/>
            <person name="Richardson P.M."/>
        </authorList>
    </citation>
    <scope>NUCLEOTIDE SEQUENCE [LARGE SCALE GENOMIC DNA]</scope>
    <source>
        <strain evidence="10">ATCC 58785 / CBS 6054 / NBRC 10063 / NRRL Y-11545</strain>
    </source>
</reference>
<feature type="region of interest" description="Disordered" evidence="7">
    <location>
        <begin position="201"/>
        <end position="346"/>
    </location>
</feature>
<evidence type="ECO:0000256" key="4">
    <source>
        <dbReference type="ARBA" id="ARBA00022753"/>
    </source>
</evidence>
<name>A3GFP8_PICST</name>
<evidence type="ECO:0000256" key="1">
    <source>
        <dbReference type="ARBA" id="ARBA00004177"/>
    </source>
</evidence>
<dbReference type="CDD" id="cd11685">
    <property type="entry name" value="UEV_TSG101-like"/>
    <property type="match status" value="1"/>
</dbReference>
<dbReference type="Gene3D" id="3.10.110.10">
    <property type="entry name" value="Ubiquitin Conjugating Enzyme"/>
    <property type="match status" value="1"/>
</dbReference>
<feature type="domain" description="UEV" evidence="8">
    <location>
        <begin position="6"/>
        <end position="193"/>
    </location>
</feature>
<gene>
    <name evidence="9" type="primary">STP22</name>
    <name evidence="9" type="ORF">PICST_52543</name>
</gene>
<dbReference type="GO" id="GO:0043130">
    <property type="term" value="F:ubiquitin binding"/>
    <property type="evidence" value="ECO:0007669"/>
    <property type="project" value="TreeGrafter"/>
</dbReference>
<dbReference type="Proteomes" id="UP000002258">
    <property type="component" value="Chromosome 1"/>
</dbReference>
<organism evidence="9 10">
    <name type="scientific">Scheffersomyces stipitis (strain ATCC 58785 / CBS 6054 / NBRC 10063 / NRRL Y-11545)</name>
    <name type="common">Yeast</name>
    <name type="synonym">Pichia stipitis</name>
    <dbReference type="NCBI Taxonomy" id="322104"/>
    <lineage>
        <taxon>Eukaryota</taxon>
        <taxon>Fungi</taxon>
        <taxon>Dikarya</taxon>
        <taxon>Ascomycota</taxon>
        <taxon>Saccharomycotina</taxon>
        <taxon>Pichiomycetes</taxon>
        <taxon>Debaryomycetaceae</taxon>
        <taxon>Scheffersomyces</taxon>
    </lineage>
</organism>
<evidence type="ECO:0000256" key="3">
    <source>
        <dbReference type="ARBA" id="ARBA00022448"/>
    </source>
</evidence>
<dbReference type="InterPro" id="IPR052070">
    <property type="entry name" value="ESCRT-I_UEV_domain"/>
</dbReference>
<feature type="compositionally biased region" description="Polar residues" evidence="7">
    <location>
        <begin position="271"/>
        <end position="292"/>
    </location>
</feature>
<keyword evidence="4" id="KW-0967">Endosome</keyword>
<dbReference type="PROSITE" id="PS51322">
    <property type="entry name" value="UEV"/>
    <property type="match status" value="1"/>
</dbReference>
<dbReference type="SUPFAM" id="SSF140111">
    <property type="entry name" value="Endosomal sorting complex assembly domain"/>
    <property type="match status" value="1"/>
</dbReference>
<dbReference type="GeneID" id="4851097"/>
<keyword evidence="5" id="KW-0653">Protein transport</keyword>
<sequence length="535" mass="59689">MAVTKKLALWVFNALQHNYTHKELAYNHILVFLQNQSQNYNFAIRTKVYTSSETGQPSLLLNLYGSISLGDSIQAPVEIWIPYNYPSGFSSPSNSYNSTGNVNGQSDPLFDANGSVPIVYIIPDHSKNYYLRAGNYVDTSGRFYHPYLASWYQESSSHPSNPNAPISARYELLQLIKVVAEALRAEPPIYSIYEASSPQAIMQPQASGSQQSSNYQSGPSLPPQIPISHNQNQPIKPQSPLQQQNASPGYNSATPVYDSVPERYRSPPSLPSEQSYQNNYQTVDIRSPSESPRYTPKPAYVRQVREQPSYSPSPNSLGQMHISPISHAPPVDLLSDGTDGPSTDTASNAERRQVLEQLSAKFNLFLNDAYNDNIDNSLPKVRETHQKVEALYSQLSHIYQQAVENSRSLDGHIAYLTQQVNNITILNQDLVKLDEINSESPDSVTTAPGTKTPLDNLIIPDSPLVRQLYETVSEIKAVRDTINLVSGSFHSEKELINDARMDLCVKTVRNLGRELFWLELTKQEIAHNIMGLSSN</sequence>
<comment type="subcellular location">
    <subcellularLocation>
        <location evidence="1">Endosome</location>
    </subcellularLocation>
</comment>
<dbReference type="KEGG" id="pic:PICST_52543"/>
<dbReference type="GO" id="GO:0043162">
    <property type="term" value="P:ubiquitin-dependent protein catabolic process via the multivesicular body sorting pathway"/>
    <property type="evidence" value="ECO:0007669"/>
    <property type="project" value="UniProtKB-ARBA"/>
</dbReference>
<dbReference type="PANTHER" id="PTHR23306:SF3">
    <property type="entry name" value="TUMOR SUPPRESSOR PROTEIN 101"/>
    <property type="match status" value="1"/>
</dbReference>
<comment type="caution">
    <text evidence="9">The sequence shown here is derived from an EMBL/GenBank/DDBJ whole genome shotgun (WGS) entry which is preliminary data.</text>
</comment>
<evidence type="ECO:0000256" key="6">
    <source>
        <dbReference type="ARBA" id="ARBA00023054"/>
    </source>
</evidence>
<evidence type="ECO:0000256" key="5">
    <source>
        <dbReference type="ARBA" id="ARBA00022927"/>
    </source>
</evidence>
<dbReference type="eggNOG" id="KOG2391">
    <property type="taxonomic scope" value="Eukaryota"/>
</dbReference>